<dbReference type="GO" id="GO:0005737">
    <property type="term" value="C:cytoplasm"/>
    <property type="evidence" value="ECO:0007669"/>
    <property type="project" value="UniProtKB-SubCell"/>
</dbReference>
<evidence type="ECO:0000256" key="11">
    <source>
        <dbReference type="SAM" id="MobiDB-lite"/>
    </source>
</evidence>
<dbReference type="GO" id="GO:0042254">
    <property type="term" value="P:ribosome biogenesis"/>
    <property type="evidence" value="ECO:0007669"/>
    <property type="project" value="UniProtKB-KW"/>
</dbReference>
<feature type="compositionally biased region" description="Basic and acidic residues" evidence="11">
    <location>
        <begin position="102"/>
        <end position="118"/>
    </location>
</feature>
<dbReference type="InterPro" id="IPR013087">
    <property type="entry name" value="Znf_C2H2_type"/>
</dbReference>
<evidence type="ECO:0000259" key="12">
    <source>
        <dbReference type="PROSITE" id="PS50157"/>
    </source>
</evidence>
<dbReference type="Proteomes" id="UP000029964">
    <property type="component" value="Unassembled WGS sequence"/>
</dbReference>
<dbReference type="HOGENOM" id="CLU_117291_2_2_1"/>
<keyword evidence="6 10" id="KW-0863">Zinc-finger</keyword>
<keyword evidence="8" id="KW-0539">Nucleus</keyword>
<dbReference type="PANTHER" id="PTHR46095:SF1">
    <property type="entry name" value="ZINC FINGER PROTEIN 593"/>
    <property type="match status" value="1"/>
</dbReference>
<gene>
    <name evidence="13" type="ORF">ACRE_034360</name>
</gene>
<dbReference type="PROSITE" id="PS00028">
    <property type="entry name" value="ZINC_FINGER_C2H2_1"/>
    <property type="match status" value="1"/>
</dbReference>
<dbReference type="EMBL" id="JPKY01000028">
    <property type="protein sequence ID" value="KFH45694.1"/>
    <property type="molecule type" value="Genomic_DNA"/>
</dbReference>
<dbReference type="AlphaFoldDB" id="A0A086T8L2"/>
<dbReference type="GO" id="GO:0005634">
    <property type="term" value="C:nucleus"/>
    <property type="evidence" value="ECO:0007669"/>
    <property type="project" value="UniProtKB-SubCell"/>
</dbReference>
<dbReference type="InterPro" id="IPR022755">
    <property type="entry name" value="Znf_C2H2_jaz"/>
</dbReference>
<accession>A0A086T8L2</accession>
<name>A0A086T8L2_HAPC1</name>
<evidence type="ECO:0000256" key="2">
    <source>
        <dbReference type="ARBA" id="ARBA00004496"/>
    </source>
</evidence>
<dbReference type="PROSITE" id="PS50157">
    <property type="entry name" value="ZINC_FINGER_C2H2_2"/>
    <property type="match status" value="1"/>
</dbReference>
<dbReference type="InterPro" id="IPR036236">
    <property type="entry name" value="Znf_C2H2_sf"/>
</dbReference>
<evidence type="ECO:0000256" key="3">
    <source>
        <dbReference type="ARBA" id="ARBA00022490"/>
    </source>
</evidence>
<evidence type="ECO:0000256" key="7">
    <source>
        <dbReference type="ARBA" id="ARBA00022833"/>
    </source>
</evidence>
<evidence type="ECO:0000256" key="5">
    <source>
        <dbReference type="ARBA" id="ARBA00022723"/>
    </source>
</evidence>
<evidence type="ECO:0000313" key="13">
    <source>
        <dbReference type="EMBL" id="KFH45694.1"/>
    </source>
</evidence>
<dbReference type="STRING" id="857340.A0A086T8L2"/>
<evidence type="ECO:0000256" key="1">
    <source>
        <dbReference type="ARBA" id="ARBA00004123"/>
    </source>
</evidence>
<evidence type="ECO:0000256" key="10">
    <source>
        <dbReference type="PROSITE-ProRule" id="PRU00042"/>
    </source>
</evidence>
<protein>
    <submittedName>
        <fullName evidence="13">Zinc finger protein-like protein</fullName>
    </submittedName>
</protein>
<keyword evidence="7" id="KW-0862">Zinc</keyword>
<keyword evidence="14" id="KW-1185">Reference proteome</keyword>
<dbReference type="InterPro" id="IPR051879">
    <property type="entry name" value="C2H2-ZF_Maturation_Protein"/>
</dbReference>
<evidence type="ECO:0000313" key="14">
    <source>
        <dbReference type="Proteomes" id="UP000029964"/>
    </source>
</evidence>
<comment type="subcellular location">
    <subcellularLocation>
        <location evidence="2">Cytoplasm</location>
    </subcellularLocation>
    <subcellularLocation>
        <location evidence="1">Nucleus</location>
    </subcellularLocation>
</comment>
<reference evidence="14" key="1">
    <citation type="journal article" date="2014" name="Genome Announc.">
        <title>Genome sequence and annotation of Acremonium chrysogenum, producer of the beta-lactam antibiotic cephalosporin C.</title>
        <authorList>
            <person name="Terfehr D."/>
            <person name="Dahlmann T.A."/>
            <person name="Specht T."/>
            <person name="Zadra I."/>
            <person name="Kuernsteiner H."/>
            <person name="Kueck U."/>
        </authorList>
    </citation>
    <scope>NUCLEOTIDE SEQUENCE [LARGE SCALE GENOMIC DNA]</scope>
    <source>
        <strain evidence="14">ATCC 11550 / CBS 779.69 / DSM 880 / IAM 14645 / JCM 23072 / IMI 49137</strain>
    </source>
</reference>
<evidence type="ECO:0000256" key="8">
    <source>
        <dbReference type="ARBA" id="ARBA00023242"/>
    </source>
</evidence>
<evidence type="ECO:0000256" key="6">
    <source>
        <dbReference type="ARBA" id="ARBA00022771"/>
    </source>
</evidence>
<organism evidence="13 14">
    <name type="scientific">Hapsidospora chrysogenum (strain ATCC 11550 / CBS 779.69 / DSM 880 / IAM 14645 / JCM 23072 / IMI 49137)</name>
    <name type="common">Acremonium chrysogenum</name>
    <dbReference type="NCBI Taxonomy" id="857340"/>
    <lineage>
        <taxon>Eukaryota</taxon>
        <taxon>Fungi</taxon>
        <taxon>Dikarya</taxon>
        <taxon>Ascomycota</taxon>
        <taxon>Pezizomycotina</taxon>
        <taxon>Sordariomycetes</taxon>
        <taxon>Hypocreomycetidae</taxon>
        <taxon>Hypocreales</taxon>
        <taxon>Bionectriaceae</taxon>
        <taxon>Hapsidospora</taxon>
    </lineage>
</organism>
<dbReference type="GO" id="GO:0043021">
    <property type="term" value="F:ribonucleoprotein complex binding"/>
    <property type="evidence" value="ECO:0007669"/>
    <property type="project" value="UniProtKB-ARBA"/>
</dbReference>
<dbReference type="FunFam" id="3.30.160.60:FF:000299">
    <property type="entry name" value="Zinc finger protein 593"/>
    <property type="match status" value="1"/>
</dbReference>
<dbReference type="SMART" id="SM00451">
    <property type="entry name" value="ZnF_U1"/>
    <property type="match status" value="1"/>
</dbReference>
<feature type="domain" description="C2H2-type" evidence="12">
    <location>
        <begin position="50"/>
        <end position="79"/>
    </location>
</feature>
<dbReference type="GO" id="GO:0003676">
    <property type="term" value="F:nucleic acid binding"/>
    <property type="evidence" value="ECO:0007669"/>
    <property type="project" value="InterPro"/>
</dbReference>
<comment type="similarity">
    <text evidence="9">Belongs to the ZNF593/BUD20 C2H2-type zinc-finger protein family.</text>
</comment>
<sequence>MGVKNKRTLTKTRRKLRDLDQIKADILSPKHLTQYKDTKAVEDLPALGRNYCVECAKWFESETNLVAHRRGKVHKRRVKQLKEEPYTQKVSDAAVGLWTDNGRGKPDTESHADIDMAT</sequence>
<dbReference type="InterPro" id="IPR003604">
    <property type="entry name" value="Matrin/U1-like-C_Znf_C2H2"/>
</dbReference>
<dbReference type="OrthoDB" id="24683at2759"/>
<evidence type="ECO:0000256" key="4">
    <source>
        <dbReference type="ARBA" id="ARBA00022517"/>
    </source>
</evidence>
<dbReference type="SUPFAM" id="SSF57667">
    <property type="entry name" value="beta-beta-alpha zinc fingers"/>
    <property type="match status" value="1"/>
</dbReference>
<dbReference type="Gene3D" id="3.30.160.60">
    <property type="entry name" value="Classic Zinc Finger"/>
    <property type="match status" value="1"/>
</dbReference>
<proteinExistence type="inferred from homology"/>
<keyword evidence="3" id="KW-0963">Cytoplasm</keyword>
<evidence type="ECO:0000256" key="9">
    <source>
        <dbReference type="ARBA" id="ARBA00038064"/>
    </source>
</evidence>
<feature type="region of interest" description="Disordered" evidence="11">
    <location>
        <begin position="97"/>
        <end position="118"/>
    </location>
</feature>
<dbReference type="PANTHER" id="PTHR46095">
    <property type="entry name" value="ZINC FINGER PROTEIN 593"/>
    <property type="match status" value="1"/>
</dbReference>
<dbReference type="Pfam" id="PF12171">
    <property type="entry name" value="zf-C2H2_jaz"/>
    <property type="match status" value="1"/>
</dbReference>
<keyword evidence="5" id="KW-0479">Metal-binding</keyword>
<keyword evidence="4" id="KW-0690">Ribosome biogenesis</keyword>
<comment type="caution">
    <text evidence="13">The sequence shown here is derived from an EMBL/GenBank/DDBJ whole genome shotgun (WGS) entry which is preliminary data.</text>
</comment>
<dbReference type="GO" id="GO:0008270">
    <property type="term" value="F:zinc ion binding"/>
    <property type="evidence" value="ECO:0007669"/>
    <property type="project" value="UniProtKB-KW"/>
</dbReference>